<sequence>MVDLDAFPPNKKMNNGFLATHHIVIFSIGIAIGIFLTWLGYRIHTHQIKAPETLIEEMQNLPSGERWRKAFELSEYLRKSWLMLESEQVMDEIIANLKNPKYSDPRTRAYLILAISQFNKDKAKQAVLEVFSNLKKDEDPQVILSLMDALMKFGMPEVALPVASYLKSEHSYVREKAALLLGKFGNPAIIPDLKSVLTDSVTRVRWNAATSLAELGDNSGIALILQMLDRDYLLRAYKSNEEEIERIMGQALSALTSLDLGERATMLELLAKQDPSYKVRNKAQEVLKQQKTKIGLPLPVPVESVPAPDAENHL</sequence>
<dbReference type="InterPro" id="IPR004155">
    <property type="entry name" value="PBS_lyase_HEAT"/>
</dbReference>
<keyword evidence="2" id="KW-1133">Transmembrane helix</keyword>
<dbReference type="InterPro" id="IPR011989">
    <property type="entry name" value="ARM-like"/>
</dbReference>
<evidence type="ECO:0000256" key="1">
    <source>
        <dbReference type="ARBA" id="ARBA00045876"/>
    </source>
</evidence>
<dbReference type="GO" id="GO:0016491">
    <property type="term" value="F:oxidoreductase activity"/>
    <property type="evidence" value="ECO:0007669"/>
    <property type="project" value="TreeGrafter"/>
</dbReference>
<protein>
    <recommendedName>
        <fullName evidence="5">HEAT repeat domain-containing protein</fullName>
    </recommendedName>
</protein>
<dbReference type="PANTHER" id="PTHR12697">
    <property type="entry name" value="PBS LYASE HEAT-LIKE PROTEIN"/>
    <property type="match status" value="1"/>
</dbReference>
<keyword evidence="2" id="KW-0472">Membrane</keyword>
<dbReference type="Pfam" id="PF13646">
    <property type="entry name" value="HEAT_2"/>
    <property type="match status" value="1"/>
</dbReference>
<dbReference type="SUPFAM" id="SSF48371">
    <property type="entry name" value="ARM repeat"/>
    <property type="match status" value="1"/>
</dbReference>
<dbReference type="Gene3D" id="1.25.10.10">
    <property type="entry name" value="Leucine-rich Repeat Variant"/>
    <property type="match status" value="1"/>
</dbReference>
<dbReference type="PANTHER" id="PTHR12697:SF5">
    <property type="entry name" value="DEOXYHYPUSINE HYDROXYLASE"/>
    <property type="match status" value="1"/>
</dbReference>
<proteinExistence type="predicted"/>
<dbReference type="EMBL" id="MHFR01000042">
    <property type="protein sequence ID" value="OGW97468.1"/>
    <property type="molecule type" value="Genomic_DNA"/>
</dbReference>
<evidence type="ECO:0000256" key="2">
    <source>
        <dbReference type="SAM" id="Phobius"/>
    </source>
</evidence>
<comment type="caution">
    <text evidence="3">The sequence shown here is derived from an EMBL/GenBank/DDBJ whole genome shotgun (WGS) entry which is preliminary data.</text>
</comment>
<dbReference type="InterPro" id="IPR021133">
    <property type="entry name" value="HEAT_type_2"/>
</dbReference>
<dbReference type="PROSITE" id="PS50077">
    <property type="entry name" value="HEAT_REPEAT"/>
    <property type="match status" value="1"/>
</dbReference>
<dbReference type="SMART" id="SM00567">
    <property type="entry name" value="EZ_HEAT"/>
    <property type="match status" value="2"/>
</dbReference>
<dbReference type="InterPro" id="IPR016024">
    <property type="entry name" value="ARM-type_fold"/>
</dbReference>
<name>A0A1G1KX07_9BACT</name>
<feature type="transmembrane region" description="Helical" evidence="2">
    <location>
        <begin position="20"/>
        <end position="41"/>
    </location>
</feature>
<keyword evidence="2" id="KW-0812">Transmembrane</keyword>
<evidence type="ECO:0000313" key="3">
    <source>
        <dbReference type="EMBL" id="OGW97468.1"/>
    </source>
</evidence>
<evidence type="ECO:0000313" key="4">
    <source>
        <dbReference type="Proteomes" id="UP000178187"/>
    </source>
</evidence>
<dbReference type="Proteomes" id="UP000178187">
    <property type="component" value="Unassembled WGS sequence"/>
</dbReference>
<comment type="function">
    <text evidence="1">Catalyzes the hydroxylation of the N(6)-(4-aminobutyl)-L-lysine intermediate produced by deoxyhypusine synthase/DHPS on a critical lysine of the eukaryotic translation initiation factor 5A/eIF-5A. This is the second step of the post-translational modification of that lysine into an unusual amino acid residue named hypusine. Hypusination is unique to mature eIF-5A factor and is essential for its function.</text>
</comment>
<organism evidence="3 4">
    <name type="scientific">Candidatus Danuiimicrobium aquiferis</name>
    <dbReference type="NCBI Taxonomy" id="1801832"/>
    <lineage>
        <taxon>Bacteria</taxon>
        <taxon>Pseudomonadati</taxon>
        <taxon>Candidatus Omnitrophota</taxon>
        <taxon>Candidatus Danuiimicrobium</taxon>
    </lineage>
</organism>
<dbReference type="AlphaFoldDB" id="A0A1G1KX07"/>
<gene>
    <name evidence="3" type="ORF">A3G33_09775</name>
</gene>
<reference evidence="3 4" key="1">
    <citation type="journal article" date="2016" name="Nat. Commun.">
        <title>Thousands of microbial genomes shed light on interconnected biogeochemical processes in an aquifer system.</title>
        <authorList>
            <person name="Anantharaman K."/>
            <person name="Brown C.T."/>
            <person name="Hug L.A."/>
            <person name="Sharon I."/>
            <person name="Castelle C.J."/>
            <person name="Probst A.J."/>
            <person name="Thomas B.C."/>
            <person name="Singh A."/>
            <person name="Wilkins M.J."/>
            <person name="Karaoz U."/>
            <person name="Brodie E.L."/>
            <person name="Williams K.H."/>
            <person name="Hubbard S.S."/>
            <person name="Banfield J.F."/>
        </authorList>
    </citation>
    <scope>NUCLEOTIDE SEQUENCE [LARGE SCALE GENOMIC DNA]</scope>
</reference>
<evidence type="ECO:0008006" key="5">
    <source>
        <dbReference type="Google" id="ProtNLM"/>
    </source>
</evidence>
<accession>A0A1G1KX07</accession>